<dbReference type="Pfam" id="PF00097">
    <property type="entry name" value="zf-C3HC4"/>
    <property type="match status" value="1"/>
</dbReference>
<dbReference type="InterPro" id="IPR028502">
    <property type="entry name" value="SH3RF3_RING-HC_Zfn"/>
</dbReference>
<dbReference type="InterPro" id="IPR017907">
    <property type="entry name" value="Znf_RING_CS"/>
</dbReference>
<keyword evidence="10" id="KW-0833">Ubl conjugation pathway</keyword>
<dbReference type="PANTHER" id="PTHR14167:SF51">
    <property type="entry name" value="RING-TYPE E3 UBIQUITIN TRANSFERASE"/>
    <property type="match status" value="1"/>
</dbReference>
<feature type="region of interest" description="Disordered" evidence="15">
    <location>
        <begin position="822"/>
        <end position="896"/>
    </location>
</feature>
<dbReference type="Gene3D" id="2.30.30.40">
    <property type="entry name" value="SH3 Domains"/>
    <property type="match status" value="5"/>
</dbReference>
<evidence type="ECO:0000256" key="6">
    <source>
        <dbReference type="ARBA" id="ARBA00022679"/>
    </source>
</evidence>
<comment type="catalytic activity">
    <reaction evidence="1">
        <text>S-ubiquitinyl-[E2 ubiquitin-conjugating enzyme]-L-cysteine + [acceptor protein]-L-lysine = [E2 ubiquitin-conjugating enzyme]-L-cysteine + N(6)-ubiquitinyl-[acceptor protein]-L-lysine.</text>
        <dbReference type="EC" id="2.3.2.27"/>
    </reaction>
</comment>
<keyword evidence="18" id="KW-1185">Reference proteome</keyword>
<dbReference type="InterPro" id="IPR013083">
    <property type="entry name" value="Znf_RING/FYVE/PHD"/>
</dbReference>
<evidence type="ECO:0000256" key="9">
    <source>
        <dbReference type="ARBA" id="ARBA00022771"/>
    </source>
</evidence>
<dbReference type="GO" id="GO:0046330">
    <property type="term" value="P:positive regulation of JNK cascade"/>
    <property type="evidence" value="ECO:0007669"/>
    <property type="project" value="TreeGrafter"/>
</dbReference>
<accession>A0A3Q0JL21</accession>
<feature type="domain" description="RING-type" evidence="17">
    <location>
        <begin position="12"/>
        <end position="53"/>
    </location>
</feature>
<feature type="compositionally biased region" description="Low complexity" evidence="15">
    <location>
        <begin position="869"/>
        <end position="883"/>
    </location>
</feature>
<sequence length="954" mass="103127">MDEWTLNDLLECSVCLDRLDTSSKVLPCQHTFCKKCLEEIVSSHKELRCPECRVLVECKVDELPPNVLLMRILEGKGTNQGPGGHPYARAIYDYASKEPGDLNFKKDDIVILRRKIDNNWFYGEVNGTTGAFPMSYVQIMTPLPTSHIPQCKALYDFRMNNNDEEGCLKFTKGEIITVIRRVDENWAEGRLADKIGIFPLAFVEMNSVARALMKLSTNSQPGPSRNAPPTPTPASDDATPLISTSNPPVPPQSIVIPALPPPTPLTRQMASSGSHTSPTSPSSSSTSSGEIITVIRRVDENWAEGRLADKIGIFPLAFVEMNSVARALMKLSTKSDSCPSKLLGHVSAEHRMLSPASSQRSKHKDRPSAINHFSPRPVDAVVSESSSSTQHNHRKSNSLDASSASSPIASDPNNRKPKPQPVPTVRERSPRYSAEILSSIKDPQSDPSSSQTKPSSHGQTNTSPSGNNSTQAQSNSPQTNASHSQTNSSHSQTNSSHSQTNSSQGSTSHAVSSPCHQSPSSTAESTELKRQPSLRSYKKLSGGSAIGSPSAPSPSSPHISLKTPALYIAIYPYKPQKDDELELRRGSVYTVTERCQDGWFKGTSQRTQRSGVFPGNYVAPAKSLPALQAQLRGLRSGSSSSPSRPHSSPSSSSATSTSAEPPRLSTPKNRPNRIGGVLSASTPPDLPPRSHSPNPSSTSTSWHGGHSTTQETARSSLLVIPPPNVSVPNTPVSASGAEKKKDKSSGGGVSLMRRLTNITSKSKSPPPPCYSMDNPVFEDSTISTMAPLSSVTPTSSVHTPHIHVRSDSCPSKLLGHVSAEHRMLSPASSQRSKHKDRPSAMNHFSPRPVDAVVSESSSSTQHNHRKSNSLDASSASSPVASDPNNRKPKPQPVPTVRERFRCIVPYPPNSEYELELRVGDLIYVHKKRDDGWYKGTLQRTGRTGLFPASFVESF</sequence>
<keyword evidence="12" id="KW-0832">Ubl conjugation</keyword>
<feature type="compositionally biased region" description="Low complexity" evidence="15">
    <location>
        <begin position="789"/>
        <end position="799"/>
    </location>
</feature>
<dbReference type="Pfam" id="PF07653">
    <property type="entry name" value="SH3_2"/>
    <property type="match status" value="1"/>
</dbReference>
<dbReference type="PRINTS" id="PR00499">
    <property type="entry name" value="P67PHOX"/>
</dbReference>
<dbReference type="RefSeq" id="XP_026689066.1">
    <property type="nucleotide sequence ID" value="XM_026833265.1"/>
</dbReference>
<evidence type="ECO:0000256" key="14">
    <source>
        <dbReference type="PROSITE-ProRule" id="PRU00192"/>
    </source>
</evidence>
<feature type="compositionally biased region" description="Polar residues" evidence="15">
    <location>
        <begin position="457"/>
        <end position="477"/>
    </location>
</feature>
<feature type="domain" description="SH3" evidence="16">
    <location>
        <begin position="83"/>
        <end position="142"/>
    </location>
</feature>
<evidence type="ECO:0000259" key="17">
    <source>
        <dbReference type="PROSITE" id="PS50089"/>
    </source>
</evidence>
<dbReference type="SMART" id="SM00184">
    <property type="entry name" value="RING"/>
    <property type="match status" value="1"/>
</dbReference>
<feature type="compositionally biased region" description="Low complexity" evidence="15">
    <location>
        <begin position="635"/>
        <end position="662"/>
    </location>
</feature>
<dbReference type="PRINTS" id="PR00452">
    <property type="entry name" value="SH3DOMAIN"/>
</dbReference>
<feature type="region of interest" description="Disordered" evidence="15">
    <location>
        <begin position="624"/>
        <end position="774"/>
    </location>
</feature>
<keyword evidence="7" id="KW-0479">Metal-binding</keyword>
<feature type="compositionally biased region" description="Low complexity" evidence="15">
    <location>
        <begin position="726"/>
        <end position="736"/>
    </location>
</feature>
<feature type="region of interest" description="Disordered" evidence="15">
    <location>
        <begin position="216"/>
        <end position="289"/>
    </location>
</feature>
<dbReference type="GO" id="GO:0032436">
    <property type="term" value="P:positive regulation of proteasomal ubiquitin-dependent protein catabolic process"/>
    <property type="evidence" value="ECO:0007669"/>
    <property type="project" value="TreeGrafter"/>
</dbReference>
<dbReference type="EC" id="2.3.2.27" evidence="4"/>
<feature type="domain" description="SH3" evidence="16">
    <location>
        <begin position="562"/>
        <end position="623"/>
    </location>
</feature>
<feature type="region of interest" description="Disordered" evidence="15">
    <location>
        <begin position="349"/>
        <end position="560"/>
    </location>
</feature>
<dbReference type="InterPro" id="IPR001452">
    <property type="entry name" value="SH3_domain"/>
</dbReference>
<dbReference type="InterPro" id="IPR050384">
    <property type="entry name" value="Endophilin_SH3RF"/>
</dbReference>
<dbReference type="Pfam" id="PF00018">
    <property type="entry name" value="SH3_1"/>
    <property type="match status" value="1"/>
</dbReference>
<dbReference type="GeneID" id="103524093"/>
<feature type="compositionally biased region" description="Low complexity" evidence="15">
    <location>
        <begin position="478"/>
        <end position="509"/>
    </location>
</feature>
<evidence type="ECO:0000313" key="18">
    <source>
        <dbReference type="Proteomes" id="UP000079169"/>
    </source>
</evidence>
<evidence type="ECO:0000256" key="3">
    <source>
        <dbReference type="ARBA" id="ARBA00008649"/>
    </source>
</evidence>
<feature type="compositionally biased region" description="Low complexity" evidence="15">
    <location>
        <begin position="541"/>
        <end position="550"/>
    </location>
</feature>
<comment type="pathway">
    <text evidence="2">Protein modification; protein ubiquitination.</text>
</comment>
<evidence type="ECO:0000256" key="2">
    <source>
        <dbReference type="ARBA" id="ARBA00004906"/>
    </source>
</evidence>
<gene>
    <name evidence="19" type="primary">LOC103524093</name>
</gene>
<dbReference type="GO" id="GO:0016567">
    <property type="term" value="P:protein ubiquitination"/>
    <property type="evidence" value="ECO:0007669"/>
    <property type="project" value="UniProtKB-UniPathway"/>
</dbReference>
<dbReference type="UniPathway" id="UPA00143"/>
<feature type="domain" description="SH3" evidence="16">
    <location>
        <begin position="146"/>
        <end position="208"/>
    </location>
</feature>
<dbReference type="CDD" id="cd11787">
    <property type="entry name" value="SH3_SH3RF_2"/>
    <property type="match status" value="1"/>
</dbReference>
<evidence type="ECO:0000256" key="13">
    <source>
        <dbReference type="PROSITE-ProRule" id="PRU00175"/>
    </source>
</evidence>
<keyword evidence="5 14" id="KW-0728">SH3 domain</keyword>
<keyword evidence="6" id="KW-0808">Transferase</keyword>
<dbReference type="AlphaFoldDB" id="A0A3Q0JL21"/>
<dbReference type="Proteomes" id="UP000079169">
    <property type="component" value="Unplaced"/>
</dbReference>
<evidence type="ECO:0000256" key="8">
    <source>
        <dbReference type="ARBA" id="ARBA00022737"/>
    </source>
</evidence>
<evidence type="ECO:0000256" key="4">
    <source>
        <dbReference type="ARBA" id="ARBA00012483"/>
    </source>
</evidence>
<evidence type="ECO:0000256" key="1">
    <source>
        <dbReference type="ARBA" id="ARBA00000900"/>
    </source>
</evidence>
<dbReference type="SMART" id="SM00326">
    <property type="entry name" value="SH3"/>
    <property type="match status" value="5"/>
</dbReference>
<evidence type="ECO:0000256" key="12">
    <source>
        <dbReference type="ARBA" id="ARBA00022843"/>
    </source>
</evidence>
<dbReference type="PANTHER" id="PTHR14167">
    <property type="entry name" value="SH3 DOMAIN-CONTAINING"/>
    <property type="match status" value="1"/>
</dbReference>
<dbReference type="SUPFAM" id="SSF57850">
    <property type="entry name" value="RING/U-box"/>
    <property type="match status" value="1"/>
</dbReference>
<feature type="compositionally biased region" description="Low complexity" evidence="15">
    <location>
        <begin position="438"/>
        <end position="456"/>
    </location>
</feature>
<protein>
    <recommendedName>
        <fullName evidence="4">RING-type E3 ubiquitin transferase</fullName>
        <ecNumber evidence="4">2.3.2.27</ecNumber>
    </recommendedName>
</protein>
<evidence type="ECO:0000256" key="10">
    <source>
        <dbReference type="ARBA" id="ARBA00022786"/>
    </source>
</evidence>
<dbReference type="GO" id="GO:0008270">
    <property type="term" value="F:zinc ion binding"/>
    <property type="evidence" value="ECO:0007669"/>
    <property type="project" value="UniProtKB-KW"/>
</dbReference>
<evidence type="ECO:0000256" key="5">
    <source>
        <dbReference type="ARBA" id="ARBA00022443"/>
    </source>
</evidence>
<dbReference type="InterPro" id="IPR035816">
    <property type="entry name" value="SH3RF1/SH3RF3_SH3_4"/>
</dbReference>
<dbReference type="GO" id="GO:0061630">
    <property type="term" value="F:ubiquitin protein ligase activity"/>
    <property type="evidence" value="ECO:0007669"/>
    <property type="project" value="UniProtKB-EC"/>
</dbReference>
<keyword evidence="8" id="KW-0677">Repeat</keyword>
<dbReference type="FunFam" id="2.30.30.40:FF:000001">
    <property type="entry name" value="Sorbin and SH3 domain-containing protein 1 isoform 2"/>
    <property type="match status" value="1"/>
</dbReference>
<feature type="domain" description="SH3" evidence="16">
    <location>
        <begin position="895"/>
        <end position="954"/>
    </location>
</feature>
<proteinExistence type="inferred from homology"/>
<reference evidence="19" key="1">
    <citation type="submission" date="2025-08" db="UniProtKB">
        <authorList>
            <consortium name="RefSeq"/>
        </authorList>
    </citation>
    <scope>IDENTIFICATION</scope>
</reference>
<feature type="compositionally biased region" description="Low complexity" evidence="15">
    <location>
        <begin position="689"/>
        <end position="719"/>
    </location>
</feature>
<dbReference type="InterPro" id="IPR001841">
    <property type="entry name" value="Znf_RING"/>
</dbReference>
<dbReference type="Gene3D" id="3.30.40.10">
    <property type="entry name" value="Zinc/RING finger domain, C3HC4 (zinc finger)"/>
    <property type="match status" value="1"/>
</dbReference>
<dbReference type="PaxDb" id="121845-A0A3Q0JL21"/>
<dbReference type="PROSITE" id="PS50089">
    <property type="entry name" value="ZF_RING_2"/>
    <property type="match status" value="1"/>
</dbReference>
<keyword evidence="9 13" id="KW-0863">Zinc-finger</keyword>
<dbReference type="CDD" id="cd16750">
    <property type="entry name" value="RING-HC_SH3RF3"/>
    <property type="match status" value="1"/>
</dbReference>
<name>A0A3Q0JL21_DIACI</name>
<dbReference type="PROSITE" id="PS00518">
    <property type="entry name" value="ZF_RING_1"/>
    <property type="match status" value="1"/>
</dbReference>
<evidence type="ECO:0000259" key="16">
    <source>
        <dbReference type="PROSITE" id="PS50002"/>
    </source>
</evidence>
<feature type="region of interest" description="Disordered" evidence="15">
    <location>
        <begin position="787"/>
        <end position="809"/>
    </location>
</feature>
<dbReference type="Pfam" id="PF14604">
    <property type="entry name" value="SH3_9"/>
    <property type="match status" value="2"/>
</dbReference>
<dbReference type="FunFam" id="3.30.40.10:FF:000077">
    <property type="entry name" value="E3 ubiquitin-protein ligase SH3RF1 isoform X1"/>
    <property type="match status" value="1"/>
</dbReference>
<evidence type="ECO:0000256" key="15">
    <source>
        <dbReference type="SAM" id="MobiDB-lite"/>
    </source>
</evidence>
<dbReference type="CDD" id="cd11785">
    <property type="entry name" value="SH3_SH3RF_C"/>
    <property type="match status" value="1"/>
</dbReference>
<evidence type="ECO:0000313" key="19">
    <source>
        <dbReference type="RefSeq" id="XP_026689066.1"/>
    </source>
</evidence>
<dbReference type="InterPro" id="IPR036028">
    <property type="entry name" value="SH3-like_dom_sf"/>
</dbReference>
<keyword evidence="11" id="KW-0862">Zinc</keyword>
<dbReference type="CDD" id="cd11783">
    <property type="entry name" value="SH3_SH3RF_3"/>
    <property type="match status" value="1"/>
</dbReference>
<dbReference type="InterPro" id="IPR018957">
    <property type="entry name" value="Znf_C3HC4_RING-type"/>
</dbReference>
<dbReference type="PROSITE" id="PS50002">
    <property type="entry name" value="SH3"/>
    <property type="match status" value="4"/>
</dbReference>
<organism evidence="18 19">
    <name type="scientific">Diaphorina citri</name>
    <name type="common">Asian citrus psyllid</name>
    <dbReference type="NCBI Taxonomy" id="121845"/>
    <lineage>
        <taxon>Eukaryota</taxon>
        <taxon>Metazoa</taxon>
        <taxon>Ecdysozoa</taxon>
        <taxon>Arthropoda</taxon>
        <taxon>Hexapoda</taxon>
        <taxon>Insecta</taxon>
        <taxon>Pterygota</taxon>
        <taxon>Neoptera</taxon>
        <taxon>Paraneoptera</taxon>
        <taxon>Hemiptera</taxon>
        <taxon>Sternorrhyncha</taxon>
        <taxon>Psylloidea</taxon>
        <taxon>Psyllidae</taxon>
        <taxon>Diaphorininae</taxon>
        <taxon>Diaphorina</taxon>
    </lineage>
</organism>
<comment type="similarity">
    <text evidence="3">Belongs to the SH3RF family.</text>
</comment>
<dbReference type="SUPFAM" id="SSF50044">
    <property type="entry name" value="SH3-domain"/>
    <property type="match status" value="5"/>
</dbReference>
<feature type="compositionally biased region" description="Low complexity" evidence="15">
    <location>
        <begin position="398"/>
        <end position="412"/>
    </location>
</feature>
<evidence type="ECO:0000256" key="7">
    <source>
        <dbReference type="ARBA" id="ARBA00022723"/>
    </source>
</evidence>
<feature type="compositionally biased region" description="Low complexity" evidence="15">
    <location>
        <begin position="271"/>
        <end position="289"/>
    </location>
</feature>
<feature type="compositionally biased region" description="Polar residues" evidence="15">
    <location>
        <begin position="510"/>
        <end position="525"/>
    </location>
</feature>
<dbReference type="STRING" id="121845.A0A3Q0JL21"/>
<evidence type="ECO:0000256" key="11">
    <source>
        <dbReference type="ARBA" id="ARBA00022833"/>
    </source>
</evidence>
<dbReference type="KEGG" id="dci:103524093"/>